<sequence length="325" mass="35636">MVVRRGGRRKIGDRRFLTIGGDLISREEHLAMNLYKSAVIPHFTVLHRKLQRRGVFVCSTTMHYENFIATSPPRSLFHGDDPGDPTGLSSGVAVPVDPYPPQAKTFISDHERNREHRVSISVATSPNTFSDSSTRSNDDERRWLILSSVATCEAIAARNTFNTRWGTSGWDRSFSVTDTSASGQGGVKKHAASPCFLYFFDLSFVQISSAAIAVSTIGMEDRRPDCRIGVYGIEVKLYSLLVSLSEHFGECSAYPQTLYVSTRPMSVASCCSNSPIECSHAWGLSVNDNLPIIVGGSFRISKKRGDNATALGHPLQCALQLAFAP</sequence>
<evidence type="ECO:0000313" key="1">
    <source>
        <dbReference type="Proteomes" id="UP000036681"/>
    </source>
</evidence>
<name>A0A0M3HYU7_ASCLU</name>
<proteinExistence type="predicted"/>
<keyword evidence="1" id="KW-1185">Reference proteome</keyword>
<evidence type="ECO:0000313" key="2">
    <source>
        <dbReference type="WBParaSite" id="ALUE_0000876301-mRNA-1"/>
    </source>
</evidence>
<dbReference type="Proteomes" id="UP000036681">
    <property type="component" value="Unplaced"/>
</dbReference>
<dbReference type="AlphaFoldDB" id="A0A0M3HYU7"/>
<accession>A0A0M3HYU7</accession>
<organism evidence="1 2">
    <name type="scientific">Ascaris lumbricoides</name>
    <name type="common">Giant roundworm</name>
    <dbReference type="NCBI Taxonomy" id="6252"/>
    <lineage>
        <taxon>Eukaryota</taxon>
        <taxon>Metazoa</taxon>
        <taxon>Ecdysozoa</taxon>
        <taxon>Nematoda</taxon>
        <taxon>Chromadorea</taxon>
        <taxon>Rhabditida</taxon>
        <taxon>Spirurina</taxon>
        <taxon>Ascaridomorpha</taxon>
        <taxon>Ascaridoidea</taxon>
        <taxon>Ascarididae</taxon>
        <taxon>Ascaris</taxon>
    </lineage>
</organism>
<protein>
    <submittedName>
        <fullName evidence="2">Uncharacterized protein</fullName>
    </submittedName>
</protein>
<dbReference type="WBParaSite" id="ALUE_0000876301-mRNA-1">
    <property type="protein sequence ID" value="ALUE_0000876301-mRNA-1"/>
    <property type="gene ID" value="ALUE_0000876301"/>
</dbReference>
<reference evidence="2" key="1">
    <citation type="submission" date="2017-02" db="UniProtKB">
        <authorList>
            <consortium name="WormBaseParasite"/>
        </authorList>
    </citation>
    <scope>IDENTIFICATION</scope>
</reference>